<comment type="subunit">
    <text evidence="3 11">Homodimer.</text>
</comment>
<dbReference type="Gene3D" id="3.40.50.920">
    <property type="match status" value="1"/>
</dbReference>
<dbReference type="SMART" id="SM00861">
    <property type="entry name" value="Transket_pyr"/>
    <property type="match status" value="1"/>
</dbReference>
<dbReference type="GO" id="GO:0008661">
    <property type="term" value="F:1-deoxy-D-xylulose-5-phosphate synthase activity"/>
    <property type="evidence" value="ECO:0007669"/>
    <property type="project" value="UniProtKB-UniRule"/>
</dbReference>
<dbReference type="InterPro" id="IPR033248">
    <property type="entry name" value="Transketolase_C"/>
</dbReference>
<dbReference type="EC" id="2.2.1.7" evidence="11"/>
<comment type="catalytic activity">
    <reaction evidence="11">
        <text>D-glyceraldehyde 3-phosphate + pyruvate + H(+) = 1-deoxy-D-xylulose 5-phosphate + CO2</text>
        <dbReference type="Rhea" id="RHEA:12605"/>
        <dbReference type="ChEBI" id="CHEBI:15361"/>
        <dbReference type="ChEBI" id="CHEBI:15378"/>
        <dbReference type="ChEBI" id="CHEBI:16526"/>
        <dbReference type="ChEBI" id="CHEBI:57792"/>
        <dbReference type="ChEBI" id="CHEBI:59776"/>
        <dbReference type="EC" id="2.2.1.7"/>
    </reaction>
</comment>
<dbReference type="GO" id="GO:0019288">
    <property type="term" value="P:isopentenyl diphosphate biosynthetic process, methylerythritol 4-phosphate pathway"/>
    <property type="evidence" value="ECO:0007669"/>
    <property type="project" value="TreeGrafter"/>
</dbReference>
<keyword evidence="4 11" id="KW-0808">Transferase</keyword>
<dbReference type="Gene3D" id="3.40.50.970">
    <property type="match status" value="2"/>
</dbReference>
<evidence type="ECO:0000256" key="1">
    <source>
        <dbReference type="ARBA" id="ARBA00004980"/>
    </source>
</evidence>
<dbReference type="AlphaFoldDB" id="A0A9X4E3P3"/>
<dbReference type="GO" id="GO:0000287">
    <property type="term" value="F:magnesium ion binding"/>
    <property type="evidence" value="ECO:0007669"/>
    <property type="project" value="UniProtKB-UniRule"/>
</dbReference>
<evidence type="ECO:0000259" key="12">
    <source>
        <dbReference type="SMART" id="SM00861"/>
    </source>
</evidence>
<name>A0A9X4E3P3_9NEIS</name>
<proteinExistence type="inferred from homology"/>
<keyword evidence="7 11" id="KW-0784">Thiamine biosynthesis</keyword>
<evidence type="ECO:0000256" key="5">
    <source>
        <dbReference type="ARBA" id="ARBA00022723"/>
    </source>
</evidence>
<dbReference type="GO" id="GO:0030976">
    <property type="term" value="F:thiamine pyrophosphate binding"/>
    <property type="evidence" value="ECO:0007669"/>
    <property type="project" value="UniProtKB-UniRule"/>
</dbReference>
<comment type="function">
    <text evidence="10 11">Catalyzes the acyloin condensation reaction between C atoms 2 and 3 of pyruvate and glyceraldehyde 3-phosphate to yield 1-deoxy-D-xylulose-5-phosphate (DXP).</text>
</comment>
<dbReference type="SUPFAM" id="SSF52518">
    <property type="entry name" value="Thiamin diphosphate-binding fold (THDP-binding)"/>
    <property type="match status" value="2"/>
</dbReference>
<feature type="binding site" evidence="11">
    <location>
        <position position="375"/>
    </location>
    <ligand>
        <name>thiamine diphosphate</name>
        <dbReference type="ChEBI" id="CHEBI:58937"/>
    </ligand>
</feature>
<feature type="binding site" evidence="11">
    <location>
        <begin position="117"/>
        <end position="119"/>
    </location>
    <ligand>
        <name>thiamine diphosphate</name>
        <dbReference type="ChEBI" id="CHEBI:58937"/>
    </ligand>
</feature>
<keyword evidence="5 11" id="KW-0479">Metal-binding</keyword>
<evidence type="ECO:0000313" key="15">
    <source>
        <dbReference type="Proteomes" id="UP001149607"/>
    </source>
</evidence>
<reference evidence="14" key="2">
    <citation type="submission" date="2024-02" db="EMBL/GenBank/DDBJ databases">
        <title>Neisseria leonii sp. nov.</title>
        <authorList>
            <person name="Boutroux M."/>
            <person name="Favre-Rochex S."/>
            <person name="Gorgette O."/>
            <person name="Touak G."/>
            <person name="Muhle E."/>
            <person name="Chesneau O."/>
            <person name="Clermont D."/>
            <person name="Rahi P."/>
        </authorList>
    </citation>
    <scope>NUCLEOTIDE SEQUENCE</scope>
    <source>
        <strain evidence="14">51.81</strain>
    </source>
</reference>
<dbReference type="GO" id="GO:0005829">
    <property type="term" value="C:cytosol"/>
    <property type="evidence" value="ECO:0007669"/>
    <property type="project" value="TreeGrafter"/>
</dbReference>
<evidence type="ECO:0000256" key="10">
    <source>
        <dbReference type="ARBA" id="ARBA00055605"/>
    </source>
</evidence>
<evidence type="ECO:0000256" key="4">
    <source>
        <dbReference type="ARBA" id="ARBA00022679"/>
    </source>
</evidence>
<dbReference type="PANTHER" id="PTHR43322:SF5">
    <property type="entry name" value="1-DEOXY-D-XYLULOSE-5-PHOSPHATE SYNTHASE, CHLOROPLASTIC"/>
    <property type="match status" value="1"/>
</dbReference>
<comment type="cofactor">
    <cofactor evidence="11">
        <name>Mg(2+)</name>
        <dbReference type="ChEBI" id="CHEBI:18420"/>
    </cofactor>
    <text evidence="11">Binds 1 Mg(2+) ion per subunit.</text>
</comment>
<feature type="binding site" evidence="11">
    <location>
        <position position="177"/>
    </location>
    <ligand>
        <name>Mg(2+)</name>
        <dbReference type="ChEBI" id="CHEBI:18420"/>
    </ligand>
</feature>
<feature type="binding site" evidence="11">
    <location>
        <position position="294"/>
    </location>
    <ligand>
        <name>thiamine diphosphate</name>
        <dbReference type="ChEBI" id="CHEBI:58937"/>
    </ligand>
</feature>
<dbReference type="Proteomes" id="UP001149607">
    <property type="component" value="Chromosome"/>
</dbReference>
<dbReference type="SUPFAM" id="SSF52922">
    <property type="entry name" value="TK C-terminal domain-like"/>
    <property type="match status" value="1"/>
</dbReference>
<dbReference type="GO" id="GO:0009228">
    <property type="term" value="P:thiamine biosynthetic process"/>
    <property type="evidence" value="ECO:0007669"/>
    <property type="project" value="UniProtKB-UniRule"/>
</dbReference>
<dbReference type="EMBL" id="JAPQFL010000002">
    <property type="protein sequence ID" value="MDD9327391.1"/>
    <property type="molecule type" value="Genomic_DNA"/>
</dbReference>
<evidence type="ECO:0000256" key="9">
    <source>
        <dbReference type="ARBA" id="ARBA00023229"/>
    </source>
</evidence>
<dbReference type="PROSITE" id="PS00801">
    <property type="entry name" value="TRANSKETOLASE_1"/>
    <property type="match status" value="1"/>
</dbReference>
<gene>
    <name evidence="11 13" type="primary">dxs</name>
    <name evidence="13" type="ORF">ORY91_000786</name>
    <name evidence="14" type="ORF">V9W64_07545</name>
</gene>
<reference evidence="13" key="1">
    <citation type="submission" date="2022-10" db="EMBL/GenBank/DDBJ databases">
        <authorList>
            <person name="Boutroux M."/>
        </authorList>
    </citation>
    <scope>NUCLEOTIDE SEQUENCE</scope>
    <source>
        <strain evidence="13">51.81</strain>
    </source>
</reference>
<feature type="binding site" evidence="11">
    <location>
        <position position="177"/>
    </location>
    <ligand>
        <name>thiamine diphosphate</name>
        <dbReference type="ChEBI" id="CHEBI:58937"/>
    </ligand>
</feature>
<dbReference type="PROSITE" id="PS00802">
    <property type="entry name" value="TRANSKETOLASE_2"/>
    <property type="match status" value="1"/>
</dbReference>
<dbReference type="InterPro" id="IPR005477">
    <property type="entry name" value="Dxylulose-5-P_synthase"/>
</dbReference>
<dbReference type="NCBIfam" id="NF003933">
    <property type="entry name" value="PRK05444.2-2"/>
    <property type="match status" value="1"/>
</dbReference>
<evidence type="ECO:0000313" key="14">
    <source>
        <dbReference type="EMBL" id="WWY02564.1"/>
    </source>
</evidence>
<dbReference type="FunFam" id="3.40.50.920:FF:000002">
    <property type="entry name" value="1-deoxy-D-xylulose-5-phosphate synthase"/>
    <property type="match status" value="1"/>
</dbReference>
<comment type="pathway">
    <text evidence="1 11">Metabolic intermediate biosynthesis; 1-deoxy-D-xylulose 5-phosphate biosynthesis; 1-deoxy-D-xylulose 5-phosphate from D-glyceraldehyde 3-phosphate and pyruvate: step 1/1.</text>
</comment>
<evidence type="ECO:0000256" key="7">
    <source>
        <dbReference type="ARBA" id="ARBA00022977"/>
    </source>
</evidence>
<feature type="binding site" evidence="11">
    <location>
        <position position="76"/>
    </location>
    <ligand>
        <name>thiamine diphosphate</name>
        <dbReference type="ChEBI" id="CHEBI:58937"/>
    </ligand>
</feature>
<evidence type="ECO:0000313" key="13">
    <source>
        <dbReference type="EMBL" id="MDD9327391.1"/>
    </source>
</evidence>
<organism evidence="13">
    <name type="scientific">Neisseria leonii</name>
    <dbReference type="NCBI Taxonomy" id="2995413"/>
    <lineage>
        <taxon>Bacteria</taxon>
        <taxon>Pseudomonadati</taxon>
        <taxon>Pseudomonadota</taxon>
        <taxon>Betaproteobacteria</taxon>
        <taxon>Neisseriales</taxon>
        <taxon>Neisseriaceae</taxon>
        <taxon>Neisseria</taxon>
    </lineage>
</organism>
<evidence type="ECO:0000256" key="11">
    <source>
        <dbReference type="HAMAP-Rule" id="MF_00315"/>
    </source>
</evidence>
<dbReference type="Pfam" id="PF13292">
    <property type="entry name" value="DXP_synthase_N"/>
    <property type="match status" value="1"/>
</dbReference>
<dbReference type="RefSeq" id="WP_274584666.1">
    <property type="nucleotide sequence ID" value="NZ_CP145811.1"/>
</dbReference>
<dbReference type="InterPro" id="IPR009014">
    <property type="entry name" value="Transketo_C/PFOR_II"/>
</dbReference>
<protein>
    <recommendedName>
        <fullName evidence="11">1-deoxy-D-xylulose-5-phosphate synthase</fullName>
        <ecNumber evidence="11">2.2.1.7</ecNumber>
    </recommendedName>
    <alternativeName>
        <fullName evidence="11">1-deoxyxylulose-5-phosphate synthase</fullName>
        <shortName evidence="11">DXP synthase</shortName>
        <shortName evidence="11">DXPS</shortName>
    </alternativeName>
</protein>
<feature type="binding site" evidence="11">
    <location>
        <begin position="149"/>
        <end position="150"/>
    </location>
    <ligand>
        <name>thiamine diphosphate</name>
        <dbReference type="ChEBI" id="CHEBI:58937"/>
    </ligand>
</feature>
<feature type="domain" description="Transketolase-like pyrimidine-binding" evidence="12">
    <location>
        <begin position="324"/>
        <end position="488"/>
    </location>
</feature>
<dbReference type="GO" id="GO:0016114">
    <property type="term" value="P:terpenoid biosynthetic process"/>
    <property type="evidence" value="ECO:0007669"/>
    <property type="project" value="UniProtKB-UniRule"/>
</dbReference>
<dbReference type="Pfam" id="PF02780">
    <property type="entry name" value="Transketolase_C"/>
    <property type="match status" value="1"/>
</dbReference>
<comment type="similarity">
    <text evidence="2 11">Belongs to the transketolase family. DXPS subfamily.</text>
</comment>
<dbReference type="NCBIfam" id="TIGR00204">
    <property type="entry name" value="dxs"/>
    <property type="match status" value="1"/>
</dbReference>
<dbReference type="CDD" id="cd02007">
    <property type="entry name" value="TPP_DXS"/>
    <property type="match status" value="1"/>
</dbReference>
<accession>A0A9X4E3P3</accession>
<evidence type="ECO:0000256" key="8">
    <source>
        <dbReference type="ARBA" id="ARBA00023052"/>
    </source>
</evidence>
<evidence type="ECO:0000256" key="6">
    <source>
        <dbReference type="ARBA" id="ARBA00022842"/>
    </source>
</evidence>
<keyword evidence="9 11" id="KW-0414">Isoprene biosynthesis</keyword>
<dbReference type="HAMAP" id="MF_00315">
    <property type="entry name" value="DXP_synth"/>
    <property type="match status" value="1"/>
</dbReference>
<dbReference type="Pfam" id="PF02779">
    <property type="entry name" value="Transket_pyr"/>
    <property type="match status" value="1"/>
</dbReference>
<keyword evidence="8 11" id="KW-0786">Thiamine pyrophosphate</keyword>
<keyword evidence="15" id="KW-1185">Reference proteome</keyword>
<dbReference type="PANTHER" id="PTHR43322">
    <property type="entry name" value="1-D-DEOXYXYLULOSE 5-PHOSPHATE SYNTHASE-RELATED"/>
    <property type="match status" value="1"/>
</dbReference>
<dbReference type="InterPro" id="IPR049557">
    <property type="entry name" value="Transketolase_CS"/>
</dbReference>
<dbReference type="InterPro" id="IPR020826">
    <property type="entry name" value="Transketolase_BS"/>
</dbReference>
<evidence type="ECO:0000256" key="2">
    <source>
        <dbReference type="ARBA" id="ARBA00011081"/>
    </source>
</evidence>
<keyword evidence="6 11" id="KW-0460">Magnesium</keyword>
<dbReference type="CDD" id="cd07033">
    <property type="entry name" value="TPP_PYR_DXS_TK_like"/>
    <property type="match status" value="1"/>
</dbReference>
<comment type="cofactor">
    <cofactor evidence="11">
        <name>thiamine diphosphate</name>
        <dbReference type="ChEBI" id="CHEBI:58937"/>
    </cofactor>
    <text evidence="11">Binds 1 thiamine pyrophosphate per subunit.</text>
</comment>
<dbReference type="InterPro" id="IPR029061">
    <property type="entry name" value="THDP-binding"/>
</dbReference>
<dbReference type="EMBL" id="CP146598">
    <property type="protein sequence ID" value="WWY02564.1"/>
    <property type="molecule type" value="Genomic_DNA"/>
</dbReference>
<sequence length="629" mass="67254">MSQTPLLDTVSLPQDLRRLDLSELPQLAAELRTFLLESVPRTGGHFASNLGAVELTVALHYVYHTPQDHLVWDVGHQSYPHKILTGRRNRMDTMRQYGGLAGFPKRGESEYDDFGVGHSSTSIGAALGMAVADKLAGRNSRSVAVIGDGAMTAGQAFEALNCAGDMDIDLLVVLNDNEMSISPNVGALPKYLARNVVRDMHGLLSTIKAQSSKVLDKLPGALEIAQKVEHKIKTLADEGEHIKQSLSLFENFGFHYTGPVDGHNVEELVKVLADLRGRKGPQLLHVITKKGQGYKLAENDPVKYHAIGKTPSAPPEEKPAAPKPTYTDIFGRWLTDQALADARLVAITPAMREGSGLVAFQQAFPDRYFDVGIAEQHAVTFAAGLACEGMKPVVAIYSTFLQRGYDQLVHDVALQDLPVMFAVDRAGIVGADGPTHAGIYDLSYLRCVPNLVIAAPSDERESRLLLSTCYALDKPSVVRYPRGSGCGAAAGSDLAVVPVGKGVVRREGRKVAVLAFGSMVAPALAAAESGDYTVADMRFVKPLDEELIVRLAESHDYLVCAEENAVMGGAGSAVLEVLAARGIAKPVLLAGIPDVVTGHGDPAKLLDDLGLSAAALQQRIAGWLAERAD</sequence>
<feature type="binding site" evidence="11">
    <location>
        <position position="148"/>
    </location>
    <ligand>
        <name>Mg(2+)</name>
        <dbReference type="ChEBI" id="CHEBI:18420"/>
    </ligand>
</feature>
<evidence type="ECO:0000256" key="3">
    <source>
        <dbReference type="ARBA" id="ARBA00011738"/>
    </source>
</evidence>
<dbReference type="InterPro" id="IPR005475">
    <property type="entry name" value="Transketolase-like_Pyr-bd"/>
</dbReference>
<dbReference type="FunFam" id="3.40.50.970:FF:000005">
    <property type="entry name" value="1-deoxy-D-xylulose-5-phosphate synthase"/>
    <property type="match status" value="1"/>
</dbReference>